<dbReference type="PATRIC" id="fig|1348334.3.peg.5476"/>
<name>U7Q960_9CYAN</name>
<evidence type="ECO:0000256" key="1">
    <source>
        <dbReference type="SAM" id="Coils"/>
    </source>
</evidence>
<dbReference type="AlphaFoldDB" id="U7Q960"/>
<protein>
    <submittedName>
        <fullName evidence="2">Uncharacterized protein</fullName>
    </submittedName>
</protein>
<organism evidence="2 3">
    <name type="scientific">Lyngbya aestuarii BL J</name>
    <dbReference type="NCBI Taxonomy" id="1348334"/>
    <lineage>
        <taxon>Bacteria</taxon>
        <taxon>Bacillati</taxon>
        <taxon>Cyanobacteriota</taxon>
        <taxon>Cyanophyceae</taxon>
        <taxon>Oscillatoriophycideae</taxon>
        <taxon>Oscillatoriales</taxon>
        <taxon>Microcoleaceae</taxon>
        <taxon>Lyngbya</taxon>
    </lineage>
</organism>
<evidence type="ECO:0000313" key="2">
    <source>
        <dbReference type="EMBL" id="ERT04359.1"/>
    </source>
</evidence>
<sequence>MIFIIPIVLGAVALGSAVLGVEKGVSGISKKQKAEKIGKNAQKRHDVARERAEQEWKTTQQLAEEYGQLQIDVKSRTIGRFIAFIERIGQKGSLEDKRFLEDLEGFSIEDLKAYKAEALEAYKIATGGFKAVGAGAGAGAAAGQGTLTMVGLLGTASTGTAISGLSGAAATNATLAWLGGGSLAAGGGGMALGTVVLGGIVAGPTLAIGGFVLAGEGEKALTNAQEYESKANAEIAKIEEAQELLKQIQNRVIELKCFVEHLNTRAVLALNELESQPFDRDRDYDKFQQLALLVKAMSEIMKTPVLDNQGHPNPIIKNLREKYGYLQGV</sequence>
<reference evidence="2 3" key="1">
    <citation type="journal article" date="2013" name="Front. Microbiol.">
        <title>Comparative genomic analyses of the cyanobacterium, Lyngbya aestuarii BL J, a powerful hydrogen producer.</title>
        <authorList>
            <person name="Kothari A."/>
            <person name="Vaughn M."/>
            <person name="Garcia-Pichel F."/>
        </authorList>
    </citation>
    <scope>NUCLEOTIDE SEQUENCE [LARGE SCALE GENOMIC DNA]</scope>
    <source>
        <strain evidence="2 3">BL J</strain>
    </source>
</reference>
<feature type="coiled-coil region" evidence="1">
    <location>
        <begin position="224"/>
        <end position="258"/>
    </location>
</feature>
<proteinExistence type="predicted"/>
<keyword evidence="3" id="KW-1185">Reference proteome</keyword>
<dbReference type="RefSeq" id="WP_023069383.1">
    <property type="nucleotide sequence ID" value="NZ_AUZM01000103.1"/>
</dbReference>
<dbReference type="Proteomes" id="UP000017127">
    <property type="component" value="Unassembled WGS sequence"/>
</dbReference>
<comment type="caution">
    <text evidence="2">The sequence shown here is derived from an EMBL/GenBank/DDBJ whole genome shotgun (WGS) entry which is preliminary data.</text>
</comment>
<accession>U7Q960</accession>
<dbReference type="EMBL" id="AUZM01000103">
    <property type="protein sequence ID" value="ERT04359.1"/>
    <property type="molecule type" value="Genomic_DNA"/>
</dbReference>
<keyword evidence="1" id="KW-0175">Coiled coil</keyword>
<gene>
    <name evidence="2" type="ORF">M595_5704</name>
</gene>
<evidence type="ECO:0000313" key="3">
    <source>
        <dbReference type="Proteomes" id="UP000017127"/>
    </source>
</evidence>
<dbReference type="OrthoDB" id="453590at2"/>